<sequence length="172" mass="19724">MGFLIALLACAGTLSAALAFYYRQVGNHNILFETAAVSDIEVRHDIPAREIRCRCLIPLTNRGKQQGMVNNVFCQPVYCGKIMKELEILPRIRLLREKMRENGYWESLLLKKNDSMLTELEVVIRSRLELPLVVREAPRITILIYYQVVGRKGIDWMLAEISFDLAEKNGGR</sequence>
<keyword evidence="2" id="KW-1185">Reference proteome</keyword>
<accession>K4LKI4</accession>
<evidence type="ECO:0000313" key="1">
    <source>
        <dbReference type="EMBL" id="AFV12470.1"/>
    </source>
</evidence>
<proteinExistence type="predicted"/>
<evidence type="ECO:0000313" key="2">
    <source>
        <dbReference type="Proteomes" id="UP000000467"/>
    </source>
</evidence>
<dbReference type="RefSeq" id="WP_015051342.1">
    <property type="nucleotide sequence ID" value="NC_018870.1"/>
</dbReference>
<dbReference type="EMBL" id="CP003732">
    <property type="protein sequence ID" value="AFV12470.1"/>
    <property type="molecule type" value="Genomic_DNA"/>
</dbReference>
<dbReference type="STRING" id="1089553.Tph_c22800"/>
<protein>
    <submittedName>
        <fullName evidence="1">Uncharacterized protein</fullName>
    </submittedName>
</protein>
<dbReference type="eggNOG" id="ENOG502ZJ5B">
    <property type="taxonomic scope" value="Bacteria"/>
</dbReference>
<organism evidence="1 2">
    <name type="scientific">Thermacetogenium phaeum (strain ATCC BAA-254 / DSM 26808 / PB)</name>
    <dbReference type="NCBI Taxonomy" id="1089553"/>
    <lineage>
        <taxon>Bacteria</taxon>
        <taxon>Bacillati</taxon>
        <taxon>Bacillota</taxon>
        <taxon>Clostridia</taxon>
        <taxon>Thermoanaerobacterales</taxon>
        <taxon>Thermoanaerobacteraceae</taxon>
        <taxon>Thermacetogenium</taxon>
    </lineage>
</organism>
<dbReference type="Proteomes" id="UP000000467">
    <property type="component" value="Chromosome"/>
</dbReference>
<dbReference type="KEGG" id="tpz:Tph_c22800"/>
<dbReference type="AlphaFoldDB" id="K4LKI4"/>
<dbReference type="HOGENOM" id="CLU_1554578_0_0_9"/>
<reference evidence="1 2" key="1">
    <citation type="journal article" date="2012" name="BMC Genomics">
        <title>Genome-guided analysis of physiological and morphological traits of the fermentative acetate oxidizer Thermacetogenium phaeum.</title>
        <authorList>
            <person name="Oehler D."/>
            <person name="Poehlein A."/>
            <person name="Leimbach A."/>
            <person name="Muller N."/>
            <person name="Daniel R."/>
            <person name="Gottschalk G."/>
            <person name="Schink B."/>
        </authorList>
    </citation>
    <scope>NUCLEOTIDE SEQUENCE [LARGE SCALE GENOMIC DNA]</scope>
    <source>
        <strain evidence="2">ATCC BAA-254 / DSM 26808 / PB</strain>
    </source>
</reference>
<dbReference type="OrthoDB" id="1665274at2"/>
<gene>
    <name evidence="1" type="ordered locus">Tph_c22800</name>
</gene>
<name>K4LKI4_THEPS</name>